<evidence type="ECO:0000313" key="3">
    <source>
        <dbReference type="Proteomes" id="UP001271723"/>
    </source>
</evidence>
<dbReference type="RefSeq" id="WP_143673270.1">
    <property type="nucleotide sequence ID" value="NZ_JAGJBZ010000002.1"/>
</dbReference>
<name>A0ABU4KYR0_9ACTN</name>
<organism evidence="2 3">
    <name type="scientific">Streptomyces griseiscabiei</name>
    <dbReference type="NCBI Taxonomy" id="2993540"/>
    <lineage>
        <taxon>Bacteria</taxon>
        <taxon>Bacillati</taxon>
        <taxon>Actinomycetota</taxon>
        <taxon>Actinomycetes</taxon>
        <taxon>Kitasatosporales</taxon>
        <taxon>Streptomycetaceae</taxon>
        <taxon>Streptomyces</taxon>
    </lineage>
</organism>
<evidence type="ECO:0000256" key="1">
    <source>
        <dbReference type="SAM" id="MobiDB-lite"/>
    </source>
</evidence>
<comment type="caution">
    <text evidence="2">The sequence shown here is derived from an EMBL/GenBank/DDBJ whole genome shotgun (WGS) entry which is preliminary data.</text>
</comment>
<protein>
    <submittedName>
        <fullName evidence="2">Uncharacterized protein</fullName>
    </submittedName>
</protein>
<keyword evidence="3" id="KW-1185">Reference proteome</keyword>
<feature type="region of interest" description="Disordered" evidence="1">
    <location>
        <begin position="115"/>
        <end position="145"/>
    </location>
</feature>
<proteinExistence type="predicted"/>
<dbReference type="Proteomes" id="UP001271723">
    <property type="component" value="Unassembled WGS sequence"/>
</dbReference>
<gene>
    <name evidence="2" type="ORF">PV517_07705</name>
</gene>
<accession>A0ABU4KYR0</accession>
<reference evidence="2 3" key="1">
    <citation type="journal article" date="2023" name="Microb. Genom.">
        <title>Mesoterricola silvestris gen. nov., sp. nov., Mesoterricola sediminis sp. nov., Geothrix oryzae sp. nov., Geothrix edaphica sp. nov., Geothrix rubra sp. nov., and Geothrix limicola sp. nov., six novel members of Acidobacteriota isolated from soils.</title>
        <authorList>
            <person name="Weisberg A.J."/>
            <person name="Pearce E."/>
            <person name="Kramer C.G."/>
            <person name="Chang J.H."/>
            <person name="Clarke C.R."/>
        </authorList>
    </citation>
    <scope>NUCLEOTIDE SEQUENCE [LARGE SCALE GENOMIC DNA]</scope>
    <source>
        <strain evidence="2 3">NRRL_B-2795</strain>
    </source>
</reference>
<evidence type="ECO:0000313" key="2">
    <source>
        <dbReference type="EMBL" id="MDX2908587.1"/>
    </source>
</evidence>
<feature type="compositionally biased region" description="Polar residues" evidence="1">
    <location>
        <begin position="128"/>
        <end position="138"/>
    </location>
</feature>
<dbReference type="EMBL" id="JARAVY010000002">
    <property type="protein sequence ID" value="MDX2908587.1"/>
    <property type="molecule type" value="Genomic_DNA"/>
</dbReference>
<sequence length="145" mass="16195">MSESLGAICWRWLRDWNEAGVWDRQRQVPLTELHQTSTGKTRVVDMTPSVAAALDQYFMEYWAVEVELPWGGPEPEREAKKFPLVITTTYGNALRVNIFNVEVWKPALAASPCGRRTSGGRRLAGMASTCSGTRTPRSSPKRASP</sequence>